<reference evidence="1 2" key="1">
    <citation type="submission" date="2019-10" db="EMBL/GenBank/DDBJ databases">
        <authorList>
            <person name="Karimi E."/>
        </authorList>
    </citation>
    <scope>NUCLEOTIDE SEQUENCE [LARGE SCALE GENOMIC DNA]</scope>
    <source>
        <strain evidence="1">Pantoea sp. 111</strain>
    </source>
</reference>
<dbReference type="EMBL" id="CABWMH010000008">
    <property type="protein sequence ID" value="VXB64317.1"/>
    <property type="molecule type" value="Genomic_DNA"/>
</dbReference>
<organism evidence="1 2">
    <name type="scientific">Pantoea brenneri</name>
    <dbReference type="NCBI Taxonomy" id="472694"/>
    <lineage>
        <taxon>Bacteria</taxon>
        <taxon>Pseudomonadati</taxon>
        <taxon>Pseudomonadota</taxon>
        <taxon>Gammaproteobacteria</taxon>
        <taxon>Enterobacterales</taxon>
        <taxon>Erwiniaceae</taxon>
        <taxon>Pantoea</taxon>
    </lineage>
</organism>
<name>A0AAX3J4S5_9GAMM</name>
<proteinExistence type="predicted"/>
<dbReference type="Proteomes" id="UP000433737">
    <property type="component" value="Unassembled WGS sequence"/>
</dbReference>
<dbReference type="AlphaFoldDB" id="A0AAX3J4S5"/>
<comment type="caution">
    <text evidence="1">The sequence shown here is derived from an EMBL/GenBank/DDBJ whole genome shotgun (WGS) entry which is preliminary data.</text>
</comment>
<protein>
    <submittedName>
        <fullName evidence="1">Uncharacterized protein</fullName>
    </submittedName>
</protein>
<sequence length="64" mass="7755">MNCRFYQQIHSLTAAVNRPTKIREARFNKNYFQTLSTFIRISLVAFWKIWFEKCTDGFALLKYQ</sequence>
<evidence type="ECO:0000313" key="2">
    <source>
        <dbReference type="Proteomes" id="UP000433737"/>
    </source>
</evidence>
<evidence type="ECO:0000313" key="1">
    <source>
        <dbReference type="EMBL" id="VXB64317.1"/>
    </source>
</evidence>
<gene>
    <name evidence="1" type="ORF">PANT111_160271</name>
</gene>
<accession>A0AAX3J4S5</accession>